<keyword evidence="2" id="KW-0472">Membrane</keyword>
<dbReference type="Pfam" id="PF06127">
    <property type="entry name" value="Mpo1-like"/>
    <property type="match status" value="1"/>
</dbReference>
<dbReference type="GO" id="GO:0016020">
    <property type="term" value="C:membrane"/>
    <property type="evidence" value="ECO:0007669"/>
    <property type="project" value="GOC"/>
</dbReference>
<feature type="compositionally biased region" description="Low complexity" evidence="1">
    <location>
        <begin position="19"/>
        <end position="33"/>
    </location>
</feature>
<evidence type="ECO:0000256" key="1">
    <source>
        <dbReference type="SAM" id="MobiDB-lite"/>
    </source>
</evidence>
<feature type="transmembrane region" description="Helical" evidence="2">
    <location>
        <begin position="195"/>
        <end position="213"/>
    </location>
</feature>
<sequence>MWRNEQAEPRAPEDHRRAPSAPVAHPASPASASTGPRRFLTLLLSDSHLSHLPILQSALSSPPFLLTLFLSQTNNMGIFDLESQFTFYGSYHTNKINVLIHIVCVPMILFTALILTHGLSNHTFFRFQVPLPTQLGFGKEIDVRATFPFLYAAGNALYFTILEPVAGMLYAPVLLTMGHMSNVLYDTRSNAMQKATIVFVASWIAQFIGHGKFEGRAPALFNSLFQSLVLAVFFVWLELLFFLGYRPELHKKLQNSIGRSVLAYRKSLQKGN</sequence>
<proteinExistence type="predicted"/>
<dbReference type="FunCoup" id="U5H523">
    <property type="interactions" value="85"/>
</dbReference>
<dbReference type="EMBL" id="GL541660">
    <property type="protein sequence ID" value="KDE07361.1"/>
    <property type="molecule type" value="Genomic_DNA"/>
</dbReference>
<evidence type="ECO:0000313" key="3">
    <source>
        <dbReference type="EMBL" id="KDE07361.1"/>
    </source>
</evidence>
<reference evidence="5" key="1">
    <citation type="submission" date="2010-11" db="EMBL/GenBank/DDBJ databases">
        <title>The genome sequence of Microbotryum violaceum strain p1A1 Lamole.</title>
        <authorList>
            <person name="Cuomo C."/>
            <person name="Perlin M."/>
            <person name="Young S.K."/>
            <person name="Zeng Q."/>
            <person name="Gargeya S."/>
            <person name="Alvarado L."/>
            <person name="Berlin A."/>
            <person name="Chapman S.B."/>
            <person name="Chen Z."/>
            <person name="Freedman E."/>
            <person name="Gellesch M."/>
            <person name="Goldberg J."/>
            <person name="Griggs A."/>
            <person name="Gujja S."/>
            <person name="Heilman E."/>
            <person name="Heiman D."/>
            <person name="Howarth C."/>
            <person name="Mehta T."/>
            <person name="Neiman D."/>
            <person name="Pearson M."/>
            <person name="Roberts A."/>
            <person name="Saif S."/>
            <person name="Shea T."/>
            <person name="Shenoy N."/>
            <person name="Sisk P."/>
            <person name="Stolte C."/>
            <person name="Sykes S."/>
            <person name="White J."/>
            <person name="Yandava C."/>
            <person name="Haas B."/>
            <person name="Nusbaum C."/>
            <person name="Birren B."/>
        </authorList>
    </citation>
    <scope>NUCLEOTIDE SEQUENCE [LARGE SCALE GENOMIC DNA]</scope>
    <source>
        <strain evidence="5">p1A1 Lamole</strain>
    </source>
</reference>
<dbReference type="InParanoid" id="U5H523"/>
<dbReference type="OMA" id="ETHFAFY"/>
<gene>
    <name evidence="3" type="ORF">MVLG_02403</name>
</gene>
<evidence type="ECO:0000313" key="4">
    <source>
        <dbReference type="EnsemblFungi" id="MVLG_02403T0"/>
    </source>
</evidence>
<name>U5H523_USTV1</name>
<feature type="compositionally biased region" description="Basic and acidic residues" evidence="1">
    <location>
        <begin position="1"/>
        <end position="17"/>
    </location>
</feature>
<organism evidence="3">
    <name type="scientific">Microbotryum lychnidis-dioicae (strain p1A1 Lamole / MvSl-1064)</name>
    <name type="common">Anther smut fungus</name>
    <dbReference type="NCBI Taxonomy" id="683840"/>
    <lineage>
        <taxon>Eukaryota</taxon>
        <taxon>Fungi</taxon>
        <taxon>Dikarya</taxon>
        <taxon>Basidiomycota</taxon>
        <taxon>Pucciniomycotina</taxon>
        <taxon>Microbotryomycetes</taxon>
        <taxon>Microbotryales</taxon>
        <taxon>Microbotryaceae</taxon>
        <taxon>Microbotryum</taxon>
    </lineage>
</organism>
<dbReference type="Proteomes" id="UP000017200">
    <property type="component" value="Unassembled WGS sequence"/>
</dbReference>
<dbReference type="GO" id="GO:0046521">
    <property type="term" value="P:sphingoid catabolic process"/>
    <property type="evidence" value="ECO:0007669"/>
    <property type="project" value="TreeGrafter"/>
</dbReference>
<feature type="transmembrane region" description="Helical" evidence="2">
    <location>
        <begin position="156"/>
        <end position="175"/>
    </location>
</feature>
<evidence type="ECO:0008006" key="6">
    <source>
        <dbReference type="Google" id="ProtNLM"/>
    </source>
</evidence>
<evidence type="ECO:0000256" key="2">
    <source>
        <dbReference type="SAM" id="Phobius"/>
    </source>
</evidence>
<keyword evidence="2" id="KW-1133">Transmembrane helix</keyword>
<feature type="transmembrane region" description="Helical" evidence="2">
    <location>
        <begin position="225"/>
        <end position="245"/>
    </location>
</feature>
<keyword evidence="5" id="KW-1185">Reference proteome</keyword>
<feature type="region of interest" description="Disordered" evidence="1">
    <location>
        <begin position="1"/>
        <end position="33"/>
    </location>
</feature>
<dbReference type="EMBL" id="AEIJ01000232">
    <property type="status" value="NOT_ANNOTATED_CDS"/>
    <property type="molecule type" value="Genomic_DNA"/>
</dbReference>
<dbReference type="PANTHER" id="PTHR28026">
    <property type="entry name" value="DUF962 DOMAIN PROTEIN (AFU_ORTHOLOGUE AFUA_8G05310)"/>
    <property type="match status" value="1"/>
</dbReference>
<reference evidence="3" key="2">
    <citation type="submission" date="2010-11" db="EMBL/GenBank/DDBJ databases">
        <authorList>
            <consortium name="The Broad Institute Genome Sequencing Platform"/>
            <person name="Earl A."/>
            <person name="Ward D."/>
            <person name="Feldgarden M."/>
            <person name="Gevers D."/>
            <person name="Butler R."/>
            <person name="Young S.K."/>
            <person name="Zeng Q."/>
            <person name="Gargeya S."/>
            <person name="Fitzgerald M."/>
            <person name="Haas B."/>
            <person name="Abouelleil A."/>
            <person name="Alvarado L."/>
            <person name="Arachchi H.M."/>
            <person name="Berlin A."/>
            <person name="Brown A."/>
            <person name="Chapman S.B."/>
            <person name="Chen Z."/>
            <person name="Dunbar C."/>
            <person name="Freedman E."/>
            <person name="Gearin G."/>
            <person name="Gellesch M."/>
            <person name="Goldberg J."/>
            <person name="Griggs A."/>
            <person name="Gujja S."/>
            <person name="Heilman E."/>
            <person name="Heiman D."/>
            <person name="Howarth C."/>
            <person name="Larson L."/>
            <person name="Lui A."/>
            <person name="MacDonald P.J.P."/>
            <person name="Mehta T."/>
            <person name="Montmayeur A."/>
            <person name="Murphy C."/>
            <person name="Neiman D."/>
            <person name="Pearson M."/>
            <person name="Priest M."/>
            <person name="Roberts A."/>
            <person name="Saif S."/>
            <person name="Shea T."/>
            <person name="Shenoy N."/>
            <person name="Sisk P."/>
            <person name="Stolte C."/>
            <person name="Sykes S."/>
            <person name="White J."/>
            <person name="Yandava C."/>
            <person name="Wortman J."/>
            <person name="Nusbaum C."/>
            <person name="Birren B."/>
        </authorList>
    </citation>
    <scope>NUCLEOTIDE SEQUENCE</scope>
    <source>
        <strain evidence="3">P1A1 Lamole</strain>
    </source>
</reference>
<reference evidence="3 5" key="3">
    <citation type="journal article" date="2015" name="BMC Genomics">
        <title>Sex and parasites: genomic and transcriptomic analysis of Microbotryum lychnidis-dioicae, the biotrophic and plant-castrating anther smut fungus.</title>
        <authorList>
            <person name="Perlin M.H."/>
            <person name="Amselem J."/>
            <person name="Fontanillas E."/>
            <person name="Toh S.S."/>
            <person name="Chen Z."/>
            <person name="Goldberg J."/>
            <person name="Duplessis S."/>
            <person name="Henrissat B."/>
            <person name="Young S."/>
            <person name="Zeng Q."/>
            <person name="Aguileta G."/>
            <person name="Petit E."/>
            <person name="Badouin H."/>
            <person name="Andrews J."/>
            <person name="Razeeq D."/>
            <person name="Gabaldon T."/>
            <person name="Quesneville H."/>
            <person name="Giraud T."/>
            <person name="Hood M.E."/>
            <person name="Schultz D.J."/>
            <person name="Cuomo C.A."/>
        </authorList>
    </citation>
    <scope>NUCLEOTIDE SEQUENCE [LARGE SCALE GENOMIC DNA]</scope>
    <source>
        <strain evidence="3">P1A1 Lamole</strain>
        <strain evidence="5">p1A1 Lamole</strain>
    </source>
</reference>
<evidence type="ECO:0000313" key="5">
    <source>
        <dbReference type="Proteomes" id="UP000017200"/>
    </source>
</evidence>
<dbReference type="EnsemblFungi" id="MVLG_02403T0">
    <property type="protein sequence ID" value="MVLG_02403T0"/>
    <property type="gene ID" value="MVLG_02403"/>
</dbReference>
<protein>
    <recommendedName>
        <fullName evidence="6">DUF962 domain-containing protein</fullName>
    </recommendedName>
</protein>
<dbReference type="PANTHER" id="PTHR28026:SF9">
    <property type="entry name" value="2-HYDROXY-PALMITIC ACID DIOXYGENASE MPO1"/>
    <property type="match status" value="1"/>
</dbReference>
<accession>U5H523</accession>
<reference evidence="4" key="4">
    <citation type="submission" date="2015-06" db="UniProtKB">
        <authorList>
            <consortium name="EnsemblFungi"/>
        </authorList>
    </citation>
    <scope>IDENTIFICATION</scope>
</reference>
<dbReference type="AlphaFoldDB" id="U5H523"/>
<keyword evidence="2" id="KW-0812">Transmembrane</keyword>
<dbReference type="InterPro" id="IPR009305">
    <property type="entry name" value="Mpo1-like"/>
</dbReference>
<feature type="transmembrane region" description="Helical" evidence="2">
    <location>
        <begin position="98"/>
        <end position="119"/>
    </location>
</feature>
<dbReference type="GO" id="GO:0005783">
    <property type="term" value="C:endoplasmic reticulum"/>
    <property type="evidence" value="ECO:0007669"/>
    <property type="project" value="TreeGrafter"/>
</dbReference>
<dbReference type="HOGENOM" id="CLU_081702_1_0_1"/>
<dbReference type="OrthoDB" id="2124888at2759"/>